<evidence type="ECO:0000259" key="9">
    <source>
        <dbReference type="PROSITE" id="PS50847"/>
    </source>
</evidence>
<protein>
    <submittedName>
        <fullName evidence="10">LPXTG cell wall anchor domain-containing protein</fullName>
    </submittedName>
</protein>
<evidence type="ECO:0000256" key="6">
    <source>
        <dbReference type="SAM" id="MobiDB-lite"/>
    </source>
</evidence>
<keyword evidence="5" id="KW-0572">Peptidoglycan-anchor</keyword>
<sequence length="217" mass="22848">MMKKVGILATSALAGTLLFAGTGHAQAASQISSHQAEDEVASYIQNSDNYHKMPESGVVSYSQQETFSPVENSYAIGFGQVGDNGPTYLYVNKSTGTIYDGFGNVLQQGALGQNDANSNNQQNGENTQVSLHDNQTTTNTSQQTNANTTSNAQSSQDNSTTTSQTSQDINHSTSQATSTKALPETGETSNSGLVTTIAAVLLATGSFLVFRRKSTTK</sequence>
<feature type="compositionally biased region" description="Low complexity" evidence="6">
    <location>
        <begin position="136"/>
        <end position="167"/>
    </location>
</feature>
<name>A0ABY2KJ33_9STAP</name>
<feature type="domain" description="Gram-positive cocci surface proteins LPxTG" evidence="9">
    <location>
        <begin position="182"/>
        <end position="217"/>
    </location>
</feature>
<dbReference type="PROSITE" id="PS50847">
    <property type="entry name" value="GRAM_POS_ANCHORING"/>
    <property type="match status" value="1"/>
</dbReference>
<evidence type="ECO:0000256" key="3">
    <source>
        <dbReference type="ARBA" id="ARBA00022525"/>
    </source>
</evidence>
<feature type="signal peptide" evidence="8">
    <location>
        <begin position="1"/>
        <end position="27"/>
    </location>
</feature>
<dbReference type="RefSeq" id="WP_103328360.1">
    <property type="nucleotide sequence ID" value="NZ_PPRD01000008.1"/>
</dbReference>
<accession>A0ABY2KJ33</accession>
<evidence type="ECO:0000313" key="11">
    <source>
        <dbReference type="Proteomes" id="UP000298482"/>
    </source>
</evidence>
<dbReference type="Pfam" id="PF00746">
    <property type="entry name" value="Gram_pos_anchor"/>
    <property type="match status" value="1"/>
</dbReference>
<feature type="region of interest" description="Disordered" evidence="6">
    <location>
        <begin position="136"/>
        <end position="189"/>
    </location>
</feature>
<comment type="caution">
    <text evidence="10">The sequence shown here is derived from an EMBL/GenBank/DDBJ whole genome shotgun (WGS) entry which is preliminary data.</text>
</comment>
<keyword evidence="2" id="KW-0134">Cell wall</keyword>
<keyword evidence="7" id="KW-1133">Transmembrane helix</keyword>
<keyword evidence="11" id="KW-1185">Reference proteome</keyword>
<gene>
    <name evidence="10" type="ORF">E2556_01220</name>
</gene>
<keyword evidence="4 8" id="KW-0732">Signal</keyword>
<organism evidence="10 11">
    <name type="scientific">Staphylococcus croceilyticus</name>
    <dbReference type="NCBI Taxonomy" id="319942"/>
    <lineage>
        <taxon>Bacteria</taxon>
        <taxon>Bacillati</taxon>
        <taxon>Bacillota</taxon>
        <taxon>Bacilli</taxon>
        <taxon>Bacillales</taxon>
        <taxon>Staphylococcaceae</taxon>
        <taxon>Staphylococcus</taxon>
    </lineage>
</organism>
<dbReference type="Proteomes" id="UP000298482">
    <property type="component" value="Unassembled WGS sequence"/>
</dbReference>
<proteinExistence type="predicted"/>
<keyword evidence="7" id="KW-0472">Membrane</keyword>
<keyword evidence="7" id="KW-0812">Transmembrane</keyword>
<feature type="compositionally biased region" description="Polar residues" evidence="6">
    <location>
        <begin position="168"/>
        <end position="189"/>
    </location>
</feature>
<evidence type="ECO:0000256" key="7">
    <source>
        <dbReference type="SAM" id="Phobius"/>
    </source>
</evidence>
<evidence type="ECO:0000256" key="5">
    <source>
        <dbReference type="ARBA" id="ARBA00023088"/>
    </source>
</evidence>
<evidence type="ECO:0000256" key="2">
    <source>
        <dbReference type="ARBA" id="ARBA00022512"/>
    </source>
</evidence>
<dbReference type="EMBL" id="SRJF01000001">
    <property type="protein sequence ID" value="TGA80965.1"/>
    <property type="molecule type" value="Genomic_DNA"/>
</dbReference>
<feature type="chain" id="PRO_5045857015" evidence="8">
    <location>
        <begin position="28"/>
        <end position="217"/>
    </location>
</feature>
<comment type="subcellular location">
    <subcellularLocation>
        <location evidence="1">Secreted</location>
        <location evidence="1">Cell wall</location>
        <topology evidence="1">Peptidoglycan-anchor</topology>
    </subcellularLocation>
</comment>
<keyword evidence="3" id="KW-0964">Secreted</keyword>
<evidence type="ECO:0000256" key="4">
    <source>
        <dbReference type="ARBA" id="ARBA00022729"/>
    </source>
</evidence>
<dbReference type="NCBIfam" id="TIGR01167">
    <property type="entry name" value="LPXTG_anchor"/>
    <property type="match status" value="1"/>
</dbReference>
<dbReference type="InterPro" id="IPR019931">
    <property type="entry name" value="LPXTG_anchor"/>
</dbReference>
<evidence type="ECO:0000256" key="8">
    <source>
        <dbReference type="SAM" id="SignalP"/>
    </source>
</evidence>
<evidence type="ECO:0000256" key="1">
    <source>
        <dbReference type="ARBA" id="ARBA00004168"/>
    </source>
</evidence>
<evidence type="ECO:0000313" key="10">
    <source>
        <dbReference type="EMBL" id="TGA80965.1"/>
    </source>
</evidence>
<feature type="transmembrane region" description="Helical" evidence="7">
    <location>
        <begin position="192"/>
        <end position="210"/>
    </location>
</feature>
<reference evidence="10 11" key="1">
    <citation type="submission" date="2019-04" db="EMBL/GenBank/DDBJ databases">
        <title>Genomic characterization of Staphylococcus petrasii strains.</title>
        <authorList>
            <person name="Vrbovska V."/>
            <person name="Kovarovic V."/>
            <person name="Maslanova I."/>
            <person name="Indrakova A."/>
            <person name="Petras P."/>
            <person name="Sedo O."/>
            <person name="Svec P."/>
            <person name="Fisarova L."/>
            <person name="Sedlacek I."/>
            <person name="Doskar J."/>
            <person name="Pantucek R."/>
        </authorList>
    </citation>
    <scope>NUCLEOTIDE SEQUENCE [LARGE SCALE GENOMIC DNA]</scope>
    <source>
        <strain evidence="10 11">CCM 8421</strain>
    </source>
</reference>